<organism evidence="2 3">
    <name type="scientific">Carnegiea gigantea</name>
    <dbReference type="NCBI Taxonomy" id="171969"/>
    <lineage>
        <taxon>Eukaryota</taxon>
        <taxon>Viridiplantae</taxon>
        <taxon>Streptophyta</taxon>
        <taxon>Embryophyta</taxon>
        <taxon>Tracheophyta</taxon>
        <taxon>Spermatophyta</taxon>
        <taxon>Magnoliopsida</taxon>
        <taxon>eudicotyledons</taxon>
        <taxon>Gunneridae</taxon>
        <taxon>Pentapetalae</taxon>
        <taxon>Caryophyllales</taxon>
        <taxon>Cactineae</taxon>
        <taxon>Cactaceae</taxon>
        <taxon>Cactoideae</taxon>
        <taxon>Echinocereeae</taxon>
        <taxon>Carnegiea</taxon>
    </lineage>
</organism>
<feature type="compositionally biased region" description="Pro residues" evidence="1">
    <location>
        <begin position="10"/>
        <end position="21"/>
    </location>
</feature>
<dbReference type="AlphaFoldDB" id="A0A9Q1K2D6"/>
<feature type="region of interest" description="Disordered" evidence="1">
    <location>
        <begin position="65"/>
        <end position="84"/>
    </location>
</feature>
<reference evidence="2" key="1">
    <citation type="submission" date="2022-04" db="EMBL/GenBank/DDBJ databases">
        <title>Carnegiea gigantea Genome sequencing and assembly v2.</title>
        <authorList>
            <person name="Copetti D."/>
            <person name="Sanderson M.J."/>
            <person name="Burquez A."/>
            <person name="Wojciechowski M.F."/>
        </authorList>
    </citation>
    <scope>NUCLEOTIDE SEQUENCE</scope>
    <source>
        <strain evidence="2">SGP5-SGP5p</strain>
        <tissue evidence="2">Aerial part</tissue>
    </source>
</reference>
<name>A0A9Q1K2D6_9CARY</name>
<feature type="region of interest" description="Disordered" evidence="1">
    <location>
        <begin position="1"/>
        <end position="26"/>
    </location>
</feature>
<keyword evidence="3" id="KW-1185">Reference proteome</keyword>
<accession>A0A9Q1K2D6</accession>
<protein>
    <recommendedName>
        <fullName evidence="4">Reverse transcriptase domain-containing protein</fullName>
    </recommendedName>
</protein>
<evidence type="ECO:0000313" key="2">
    <source>
        <dbReference type="EMBL" id="KAJ8435397.1"/>
    </source>
</evidence>
<sequence>MEVRGHPMLRRPPPMTAPPRPQSDQKYCEFHEQSGHTTTECRELKKAIHELADKGQIDRFLKRGPRFLRQEQSPAPPPPRDEKYSTEVVATIAGSYVEEITRTAWKAQLRSAQQICLRPLTTSLILRDESLQPPALCNGLYPLAKTLAMAISFSETFGGSEAPGAARSQDLTISWTRESLTLASALMKMAEGRGVSKEPPLAPGVAAPAP</sequence>
<comment type="caution">
    <text evidence="2">The sequence shown here is derived from an EMBL/GenBank/DDBJ whole genome shotgun (WGS) entry which is preliminary data.</text>
</comment>
<evidence type="ECO:0000313" key="3">
    <source>
        <dbReference type="Proteomes" id="UP001153076"/>
    </source>
</evidence>
<dbReference type="EMBL" id="JAKOGI010000415">
    <property type="protein sequence ID" value="KAJ8435397.1"/>
    <property type="molecule type" value="Genomic_DNA"/>
</dbReference>
<evidence type="ECO:0008006" key="4">
    <source>
        <dbReference type="Google" id="ProtNLM"/>
    </source>
</evidence>
<evidence type="ECO:0000256" key="1">
    <source>
        <dbReference type="SAM" id="MobiDB-lite"/>
    </source>
</evidence>
<gene>
    <name evidence="2" type="ORF">Cgig2_009648</name>
</gene>
<proteinExistence type="predicted"/>
<dbReference type="Proteomes" id="UP001153076">
    <property type="component" value="Unassembled WGS sequence"/>
</dbReference>
<dbReference type="OrthoDB" id="1752268at2759"/>